<keyword evidence="2" id="KW-0255">Endonuclease</keyword>
<dbReference type="Pfam" id="PF00867">
    <property type="entry name" value="XPG_I"/>
    <property type="match status" value="1"/>
</dbReference>
<dbReference type="SUPFAM" id="SSF47807">
    <property type="entry name" value="5' to 3' exonuclease, C-terminal subdomain"/>
    <property type="match status" value="1"/>
</dbReference>
<evidence type="ECO:0000313" key="7">
    <source>
        <dbReference type="Proteomes" id="UP001465976"/>
    </source>
</evidence>
<reference evidence="6 7" key="1">
    <citation type="submission" date="2024-02" db="EMBL/GenBank/DDBJ databases">
        <title>A draft genome for the cacao thread blight pathogen Marasmius crinis-equi.</title>
        <authorList>
            <person name="Cohen S.P."/>
            <person name="Baruah I.K."/>
            <person name="Amoako-Attah I."/>
            <person name="Bukari Y."/>
            <person name="Meinhardt L.W."/>
            <person name="Bailey B.A."/>
        </authorList>
    </citation>
    <scope>NUCLEOTIDE SEQUENCE [LARGE SCALE GENOMIC DNA]</scope>
    <source>
        <strain evidence="6 7">GH-76</strain>
    </source>
</reference>
<proteinExistence type="predicted"/>
<feature type="compositionally biased region" description="Polar residues" evidence="4">
    <location>
        <begin position="252"/>
        <end position="270"/>
    </location>
</feature>
<evidence type="ECO:0000256" key="2">
    <source>
        <dbReference type="ARBA" id="ARBA00022759"/>
    </source>
</evidence>
<keyword evidence="3" id="KW-0460">Magnesium</keyword>
<sequence length="590" mass="65685">MGVLGLTPFLQKTIPTVIKQLPDRLRGLSGKTIVLHVLGWYRIIQELRSNDVEAICIFDGKERNAAKAKEALRRKEAMRLVLTRQVIEGERLNRLVQLQGALSRVDWNNTSQRAQLSERLQSVISTKEGSQRDIDVEDVDWFAEHGGIHDSMWSDSIPDLSPVAISSSNVGFPYRGVYALPDALMNEEEVLTSLTEVYDSSRQSTVTPPPSNECTPSQTSNLKPTSSDNNVSNYDVSEHDIISILHDEHDISSTLPPIQSPTAPNTQPMSPENLGTPVQQPSFDDIPEILVSLFNEYRNSIPKVTSVSRAARLSDTESESVEHEMSRSQYQLTKDEGIFWTAFTFPALAEATADPNTLLSTLRNKSSVLSESYTRRANPPTTQNYAEAKEILRAMGVPCIDVEGAFEAEAVAASFVLNGLADYVASEDTDVLVYGAPLLRNITSRRDPLTFVSGADIQTMLELSREKFIDFALLLGTDFSQRIKNIGPARALKFIRAHGSIEKIVETETKYPPTLPHDEYFQQIDAGRAVFQALPPVQQFERVEPDQAKTNFLMGKYGLTSELEDYWEHALEGNYFHDNPNNSDAISAGF</sequence>
<comment type="caution">
    <text evidence="6">The sequence shown here is derived from an EMBL/GenBank/DDBJ whole genome shotgun (WGS) entry which is preliminary data.</text>
</comment>
<name>A0ABR3FTX8_9AGAR</name>
<keyword evidence="2" id="KW-0378">Hydrolase</keyword>
<dbReference type="InterPro" id="IPR006086">
    <property type="entry name" value="XPG-I_dom"/>
</dbReference>
<evidence type="ECO:0000256" key="3">
    <source>
        <dbReference type="ARBA" id="ARBA00022842"/>
    </source>
</evidence>
<keyword evidence="7" id="KW-1185">Reference proteome</keyword>
<dbReference type="InterPro" id="IPR008918">
    <property type="entry name" value="HhH2"/>
</dbReference>
<dbReference type="InterPro" id="IPR029060">
    <property type="entry name" value="PIN-like_dom_sf"/>
</dbReference>
<protein>
    <recommendedName>
        <fullName evidence="5">XPG-I domain-containing protein</fullName>
    </recommendedName>
</protein>
<evidence type="ECO:0000313" key="6">
    <source>
        <dbReference type="EMBL" id="KAL0578936.1"/>
    </source>
</evidence>
<organism evidence="6 7">
    <name type="scientific">Marasmius crinis-equi</name>
    <dbReference type="NCBI Taxonomy" id="585013"/>
    <lineage>
        <taxon>Eukaryota</taxon>
        <taxon>Fungi</taxon>
        <taxon>Dikarya</taxon>
        <taxon>Basidiomycota</taxon>
        <taxon>Agaricomycotina</taxon>
        <taxon>Agaricomycetes</taxon>
        <taxon>Agaricomycetidae</taxon>
        <taxon>Agaricales</taxon>
        <taxon>Marasmiineae</taxon>
        <taxon>Marasmiaceae</taxon>
        <taxon>Marasmius</taxon>
    </lineage>
</organism>
<dbReference type="InterPro" id="IPR006084">
    <property type="entry name" value="XPG/Rad2"/>
</dbReference>
<keyword evidence="2" id="KW-0540">Nuclease</keyword>
<accession>A0ABR3FTX8</accession>
<dbReference type="CDD" id="cd09897">
    <property type="entry name" value="H3TH_FEN1-XPG-like"/>
    <property type="match status" value="1"/>
</dbReference>
<feature type="region of interest" description="Disordered" evidence="4">
    <location>
        <begin position="251"/>
        <end position="280"/>
    </location>
</feature>
<feature type="domain" description="XPG-I" evidence="5">
    <location>
        <begin position="393"/>
        <end position="463"/>
    </location>
</feature>
<dbReference type="SMART" id="SM00279">
    <property type="entry name" value="HhH2"/>
    <property type="match status" value="1"/>
</dbReference>
<dbReference type="PANTHER" id="PTHR11081:SF9">
    <property type="entry name" value="FLAP ENDONUCLEASE 1"/>
    <property type="match status" value="1"/>
</dbReference>
<dbReference type="PANTHER" id="PTHR11081">
    <property type="entry name" value="FLAP ENDONUCLEASE FAMILY MEMBER"/>
    <property type="match status" value="1"/>
</dbReference>
<dbReference type="InterPro" id="IPR036279">
    <property type="entry name" value="5-3_exonuclease_C_sf"/>
</dbReference>
<dbReference type="Gene3D" id="3.40.50.1010">
    <property type="entry name" value="5'-nuclease"/>
    <property type="match status" value="1"/>
</dbReference>
<keyword evidence="1" id="KW-0479">Metal-binding</keyword>
<evidence type="ECO:0000259" key="5">
    <source>
        <dbReference type="SMART" id="SM00484"/>
    </source>
</evidence>
<evidence type="ECO:0000256" key="4">
    <source>
        <dbReference type="SAM" id="MobiDB-lite"/>
    </source>
</evidence>
<dbReference type="SMART" id="SM00484">
    <property type="entry name" value="XPGI"/>
    <property type="match status" value="1"/>
</dbReference>
<dbReference type="EMBL" id="JBAHYK010000078">
    <property type="protein sequence ID" value="KAL0578936.1"/>
    <property type="molecule type" value="Genomic_DNA"/>
</dbReference>
<feature type="region of interest" description="Disordered" evidence="4">
    <location>
        <begin position="198"/>
        <end position="233"/>
    </location>
</feature>
<evidence type="ECO:0000256" key="1">
    <source>
        <dbReference type="ARBA" id="ARBA00022723"/>
    </source>
</evidence>
<dbReference type="SUPFAM" id="SSF88723">
    <property type="entry name" value="PIN domain-like"/>
    <property type="match status" value="1"/>
</dbReference>
<gene>
    <name evidence="6" type="ORF">V5O48_003084</name>
</gene>
<dbReference type="PRINTS" id="PR00853">
    <property type="entry name" value="XPGRADSUPER"/>
</dbReference>
<feature type="compositionally biased region" description="Polar residues" evidence="4">
    <location>
        <begin position="198"/>
        <end position="225"/>
    </location>
</feature>
<dbReference type="Gene3D" id="1.10.150.20">
    <property type="entry name" value="5' to 3' exonuclease, C-terminal subdomain"/>
    <property type="match status" value="1"/>
</dbReference>
<dbReference type="Proteomes" id="UP001465976">
    <property type="component" value="Unassembled WGS sequence"/>
</dbReference>